<comment type="function">
    <text evidence="6">Modifies, by uridylylation and deuridylylation, the PII regulatory proteins (GlnB and homologs), in response to the nitrogen status of the cell that GlnD senses through the glutamine level. Under low glutamine levels, catalyzes the conversion of the PII proteins and UTP to PII-UMP and PPi, while under higher glutamine levels, GlnD hydrolyzes PII-UMP to PII and UMP (deuridylylation). Thus, controls uridylylation state and activity of the PII proteins, and plays an important role in the regulation of nitrogen metabolism.</text>
</comment>
<dbReference type="InterPro" id="IPR045865">
    <property type="entry name" value="ACT-like_dom_sf"/>
</dbReference>
<dbReference type="GO" id="GO:0008773">
    <property type="term" value="F:[protein-PII] uridylyltransferase activity"/>
    <property type="evidence" value="ECO:0007669"/>
    <property type="project" value="UniProtKB-UniRule"/>
</dbReference>
<comment type="cofactor">
    <cofactor evidence="6">
        <name>Mg(2+)</name>
        <dbReference type="ChEBI" id="CHEBI:18420"/>
    </cofactor>
</comment>
<proteinExistence type="inferred from homology"/>
<sequence length="834" mass="97409">MDIKLQIEDVIEQNGSDFELSKLFKEYIKEYKTSLPELFESNQGKDFLVKHTKKLDSIITLMYQTILRRMFGNYLPMRNSIPIAIVALGSYGREQLCVHSDIDLLIVYQDIEGYNSKLIIEKLFYLALDAGLKLGHRVHEVNDLFSSSKEDITIRTSLMEARFITGSNFTWHATGRELTKIRLDKQKDFILEKIEEAQIRRKKYPTTMEPNIKESVGGLRDSHLIFWIAQTIYGISSLKDLSGDVFSEEEYREYRIALELLFRVRSALHLITGKQEDRLILQHMPQASRMLGFKNEQKMVSKVLEAQWRISNFTQIFAKKMVRKYIEDKSLIKRFKHNRLQKGIYLLEDRLYASYNLANLSIDELLTILVNLEDKFYHFDAGFLKQFTYVNISYPLRQKTYKLIKQLLQKQHIYSFLKLFYDAGILQHLFPNFKKVMHLPQFDGYHHYPVDIHSIKCIEALENIKEPFVKQLFDELDADEKLLVKIVVLFHDTGKGRKQDHSEVGAKLIAPFIDKIGLSQEIKERAILLVKHHILMSNVSFKQNIHNEKILYKFMSNIVDEKNLKLLYIVTYADVNGVGGDIYNSFNAKLLHDLYISALEVSQNNDRITDAKKRLIIEKKVKNLEEFKNIPKILQKKTLGVESNLFFFKHTPLDIIQIVMKAKDTKEYQFVVNNENSLTIEIFRRVPLNIGFLLSTLSHLDVGSMEIFTLFDDIKYFKIEFKKNVDGDELTEVQNIIKAAFDMDRVVEHRNIVIKKDEITIDCEHSKTHAELNVNTKNQIGLLAHLMDSFEQLGINIVTAKIHSTKHKVRDSFLISKQNNICNNVEKIYELLIK</sequence>
<evidence type="ECO:0000256" key="5">
    <source>
        <dbReference type="ARBA" id="ARBA00023268"/>
    </source>
</evidence>
<dbReference type="InterPro" id="IPR006674">
    <property type="entry name" value="HD_domain"/>
</dbReference>
<dbReference type="Pfam" id="PF01966">
    <property type="entry name" value="HD"/>
    <property type="match status" value="1"/>
</dbReference>
<keyword evidence="10" id="KW-1185">Reference proteome</keyword>
<dbReference type="InterPro" id="IPR005105">
    <property type="entry name" value="GlnD_Uridyltrans_N"/>
</dbReference>
<dbReference type="CDD" id="cd04873">
    <property type="entry name" value="ACT_UUR-ACR-like"/>
    <property type="match status" value="1"/>
</dbReference>
<dbReference type="PROSITE" id="PS51671">
    <property type="entry name" value="ACT"/>
    <property type="match status" value="1"/>
</dbReference>
<comment type="catalytic activity">
    <reaction evidence="6">
        <text>[protein-PII]-L-tyrosine + UTP = [protein-PII]-uridylyl-L-tyrosine + diphosphate</text>
        <dbReference type="Rhea" id="RHEA:13673"/>
        <dbReference type="Rhea" id="RHEA-COMP:12147"/>
        <dbReference type="Rhea" id="RHEA-COMP:12148"/>
        <dbReference type="ChEBI" id="CHEBI:33019"/>
        <dbReference type="ChEBI" id="CHEBI:46398"/>
        <dbReference type="ChEBI" id="CHEBI:46858"/>
        <dbReference type="ChEBI" id="CHEBI:90602"/>
        <dbReference type="EC" id="2.7.7.59"/>
    </reaction>
</comment>
<name>A0A5P8NZH7_9BACT</name>
<dbReference type="SUPFAM" id="SSF55021">
    <property type="entry name" value="ACT-like"/>
    <property type="match status" value="1"/>
</dbReference>
<dbReference type="GO" id="GO:0008081">
    <property type="term" value="F:phosphoric diester hydrolase activity"/>
    <property type="evidence" value="ECO:0007669"/>
    <property type="project" value="UniProtKB-UniRule"/>
</dbReference>
<comment type="activity regulation">
    <text evidence="6">Uridylyltransferase (UTase) activity is inhibited by glutamine, while glutamine activates uridylyl-removing (UR) activity.</text>
</comment>
<dbReference type="EC" id="3.1.4.-" evidence="6"/>
<dbReference type="PROSITE" id="PS51831">
    <property type="entry name" value="HD"/>
    <property type="match status" value="1"/>
</dbReference>
<dbReference type="GO" id="GO:0006808">
    <property type="term" value="P:regulation of nitrogen utilization"/>
    <property type="evidence" value="ECO:0007669"/>
    <property type="project" value="UniProtKB-UniRule"/>
</dbReference>
<evidence type="ECO:0000256" key="4">
    <source>
        <dbReference type="ARBA" id="ARBA00022842"/>
    </source>
</evidence>
<dbReference type="Gene3D" id="1.10.3090.10">
    <property type="entry name" value="cca-adding enzyme, domain 2"/>
    <property type="match status" value="1"/>
</dbReference>
<dbReference type="InterPro" id="IPR002912">
    <property type="entry name" value="ACT_dom"/>
</dbReference>
<dbReference type="InterPro" id="IPR013546">
    <property type="entry name" value="PII_UdlTrfase/GS_AdlTrfase"/>
</dbReference>
<organism evidence="9 10">
    <name type="scientific">Sulfurimonas lithotrophica</name>
    <dbReference type="NCBI Taxonomy" id="2590022"/>
    <lineage>
        <taxon>Bacteria</taxon>
        <taxon>Pseudomonadati</taxon>
        <taxon>Campylobacterota</taxon>
        <taxon>Epsilonproteobacteria</taxon>
        <taxon>Campylobacterales</taxon>
        <taxon>Sulfurimonadaceae</taxon>
        <taxon>Sulfurimonas</taxon>
    </lineage>
</organism>
<dbReference type="SUPFAM" id="SSF109604">
    <property type="entry name" value="HD-domain/PDEase-like"/>
    <property type="match status" value="1"/>
</dbReference>
<dbReference type="SUPFAM" id="SSF81301">
    <property type="entry name" value="Nucleotidyltransferase"/>
    <property type="match status" value="1"/>
</dbReference>
<keyword evidence="3 6" id="KW-0378">Hydrolase</keyword>
<dbReference type="SUPFAM" id="SSF81593">
    <property type="entry name" value="Nucleotidyltransferase substrate binding subunit/domain"/>
    <property type="match status" value="1"/>
</dbReference>
<dbReference type="AlphaFoldDB" id="A0A5P8NZH7"/>
<keyword evidence="2 6" id="KW-0548">Nucleotidyltransferase</keyword>
<comment type="caution">
    <text evidence="6">Lacks conserved residue(s) required for the propagation of feature annotation.</text>
</comment>
<protein>
    <recommendedName>
        <fullName evidence="6">Bifunctional uridylyltransferase/uridylyl-removing enzyme</fullName>
        <shortName evidence="6">UTase/UR</shortName>
    </recommendedName>
    <alternativeName>
        <fullName evidence="6">Bifunctional [protein-PII] modification enzyme</fullName>
    </alternativeName>
    <alternativeName>
        <fullName evidence="6">Bifunctional nitrogen sensor protein</fullName>
    </alternativeName>
    <domain>
        <recommendedName>
            <fullName evidence="6">[Protein-PII] uridylyltransferase</fullName>
            <shortName evidence="6">PII uridylyltransferase</shortName>
            <shortName evidence="6">UTase</shortName>
            <ecNumber evidence="6">2.7.7.59</ecNumber>
        </recommendedName>
    </domain>
    <domain>
        <recommendedName>
            <fullName evidence="6">[Protein-PII]-UMP uridylyl-removing enzyme</fullName>
            <shortName evidence="6">UR</shortName>
            <ecNumber evidence="6">3.1.4.-</ecNumber>
        </recommendedName>
    </domain>
</protein>
<dbReference type="OrthoDB" id="9758038at2"/>
<evidence type="ECO:0000259" key="7">
    <source>
        <dbReference type="PROSITE" id="PS51671"/>
    </source>
</evidence>
<dbReference type="PIRSF" id="PIRSF006288">
    <property type="entry name" value="PII_uridyltransf"/>
    <property type="match status" value="1"/>
</dbReference>
<evidence type="ECO:0000256" key="1">
    <source>
        <dbReference type="ARBA" id="ARBA00022679"/>
    </source>
</evidence>
<evidence type="ECO:0000313" key="10">
    <source>
        <dbReference type="Proteomes" id="UP000326944"/>
    </source>
</evidence>
<feature type="region of interest" description="Uridylyltransferase" evidence="6">
    <location>
        <begin position="1"/>
        <end position="342"/>
    </location>
</feature>
<dbReference type="Pfam" id="PF08335">
    <property type="entry name" value="GlnD_UR_UTase"/>
    <property type="match status" value="1"/>
</dbReference>
<evidence type="ECO:0000313" key="9">
    <source>
        <dbReference type="EMBL" id="QFR48859.1"/>
    </source>
</evidence>
<dbReference type="PANTHER" id="PTHR47320">
    <property type="entry name" value="BIFUNCTIONAL URIDYLYLTRANSFERASE/URIDYLYL-REMOVING ENZYME"/>
    <property type="match status" value="1"/>
</dbReference>
<reference evidence="9 10" key="1">
    <citation type="submission" date="2019-09" db="EMBL/GenBank/DDBJ databases">
        <title>Sulfurimonas gotlandica sp. nov., a chemoautotrophic and psychrotolerant epsilonproteobacterium isolated from a pelagic redoxcline, and an emended description of the genus Sulfurimonas.</title>
        <authorList>
            <person name="Wang S."/>
            <person name="Jiang L."/>
            <person name="Shao S."/>
        </authorList>
    </citation>
    <scope>NUCLEOTIDE SEQUENCE [LARGE SCALE GENOMIC DNA]</scope>
    <source>
        <strain evidence="9 10">GYSZ_1</strain>
    </source>
</reference>
<accession>A0A5P8NZH7</accession>
<dbReference type="Pfam" id="PF03445">
    <property type="entry name" value="DUF294"/>
    <property type="match status" value="1"/>
</dbReference>
<gene>
    <name evidence="6" type="primary">glnD</name>
    <name evidence="9" type="ORF">FJR48_03645</name>
</gene>
<evidence type="ECO:0000256" key="6">
    <source>
        <dbReference type="HAMAP-Rule" id="MF_00277"/>
    </source>
</evidence>
<dbReference type="HAMAP" id="MF_00277">
    <property type="entry name" value="PII_uridylyl_transf"/>
    <property type="match status" value="1"/>
</dbReference>
<dbReference type="EC" id="2.7.7.59" evidence="6"/>
<dbReference type="CDD" id="cd05401">
    <property type="entry name" value="NT_GlnE_GlnD_like"/>
    <property type="match status" value="1"/>
</dbReference>
<dbReference type="InterPro" id="IPR010043">
    <property type="entry name" value="UTase/UR"/>
</dbReference>
<feature type="domain" description="HD" evidence="8">
    <location>
        <begin position="450"/>
        <end position="573"/>
    </location>
</feature>
<dbReference type="InterPro" id="IPR043519">
    <property type="entry name" value="NT_sf"/>
</dbReference>
<dbReference type="KEGG" id="sulg:FJR48_03645"/>
<dbReference type="Proteomes" id="UP000326944">
    <property type="component" value="Chromosome"/>
</dbReference>
<feature type="domain" description="ACT" evidence="7">
    <location>
        <begin position="771"/>
        <end position="834"/>
    </location>
</feature>
<evidence type="ECO:0000256" key="3">
    <source>
        <dbReference type="ARBA" id="ARBA00022801"/>
    </source>
</evidence>
<keyword evidence="5 6" id="KW-0511">Multifunctional enzyme</keyword>
<dbReference type="EMBL" id="CP043617">
    <property type="protein sequence ID" value="QFR48859.1"/>
    <property type="molecule type" value="Genomic_DNA"/>
</dbReference>
<dbReference type="PANTHER" id="PTHR47320:SF1">
    <property type="entry name" value="BIFUNCTIONAL URIDYLYLTRANSFERASE_URIDYLYL-REMOVING ENZYME"/>
    <property type="match status" value="1"/>
</dbReference>
<evidence type="ECO:0000259" key="8">
    <source>
        <dbReference type="PROSITE" id="PS51831"/>
    </source>
</evidence>
<evidence type="ECO:0000256" key="2">
    <source>
        <dbReference type="ARBA" id="ARBA00022695"/>
    </source>
</evidence>
<comment type="catalytic activity">
    <reaction evidence="6">
        <text>[protein-PII]-uridylyl-L-tyrosine + H2O = [protein-PII]-L-tyrosine + UMP + H(+)</text>
        <dbReference type="Rhea" id="RHEA:48600"/>
        <dbReference type="Rhea" id="RHEA-COMP:12147"/>
        <dbReference type="Rhea" id="RHEA-COMP:12148"/>
        <dbReference type="ChEBI" id="CHEBI:15377"/>
        <dbReference type="ChEBI" id="CHEBI:15378"/>
        <dbReference type="ChEBI" id="CHEBI:46858"/>
        <dbReference type="ChEBI" id="CHEBI:57865"/>
        <dbReference type="ChEBI" id="CHEBI:90602"/>
    </reaction>
</comment>
<dbReference type="Gene3D" id="3.30.460.10">
    <property type="entry name" value="Beta Polymerase, domain 2"/>
    <property type="match status" value="1"/>
</dbReference>
<comment type="similarity">
    <text evidence="6">Belongs to the GlnD family.</text>
</comment>
<keyword evidence="4 6" id="KW-0460">Magnesium</keyword>
<keyword evidence="1 6" id="KW-0808">Transferase</keyword>
<comment type="domain">
    <text evidence="6">Has four distinct domains: an N-terminal nucleotidyltransferase (NT) domain responsible for UTase activity, a central HD domain that encodes UR activity, and two C-terminal ACT domains that seem to have a role in glutamine sensing.</text>
</comment>